<feature type="transmembrane region" description="Helical" evidence="7">
    <location>
        <begin position="57"/>
        <end position="74"/>
    </location>
</feature>
<feature type="transmembrane region" description="Helical" evidence="7">
    <location>
        <begin position="240"/>
        <end position="263"/>
    </location>
</feature>
<comment type="subcellular location">
    <subcellularLocation>
        <location evidence="1">Cell membrane</location>
        <topology evidence="1">Multi-pass membrane protein</topology>
    </subcellularLocation>
</comment>
<protein>
    <submittedName>
        <fullName evidence="10">Thiol reductant ABC exporter subunit CydD</fullName>
    </submittedName>
</protein>
<evidence type="ECO:0000256" key="4">
    <source>
        <dbReference type="ARBA" id="ARBA00022840"/>
    </source>
</evidence>
<dbReference type="NCBIfam" id="TIGR02857">
    <property type="entry name" value="CydD"/>
    <property type="match status" value="1"/>
</dbReference>
<dbReference type="RefSeq" id="WP_208054353.1">
    <property type="nucleotide sequence ID" value="NZ_JAGEMK010000001.1"/>
</dbReference>
<proteinExistence type="predicted"/>
<evidence type="ECO:0000259" key="8">
    <source>
        <dbReference type="PROSITE" id="PS50893"/>
    </source>
</evidence>
<dbReference type="SMART" id="SM00382">
    <property type="entry name" value="AAA"/>
    <property type="match status" value="1"/>
</dbReference>
<feature type="transmembrane region" description="Helical" evidence="7">
    <location>
        <begin position="132"/>
        <end position="152"/>
    </location>
</feature>
<dbReference type="GO" id="GO:0005524">
    <property type="term" value="F:ATP binding"/>
    <property type="evidence" value="ECO:0007669"/>
    <property type="project" value="UniProtKB-KW"/>
</dbReference>
<keyword evidence="11" id="KW-1185">Reference proteome</keyword>
<reference evidence="10" key="1">
    <citation type="submission" date="2021-03" db="EMBL/GenBank/DDBJ databases">
        <title>Actinotalea soli sp. nov., isolated from soil.</title>
        <authorList>
            <person name="Ping W."/>
            <person name="Zhang J."/>
        </authorList>
    </citation>
    <scope>NUCLEOTIDE SEQUENCE</scope>
    <source>
        <strain evidence="10">BY-33</strain>
    </source>
</reference>
<evidence type="ECO:0000256" key="3">
    <source>
        <dbReference type="ARBA" id="ARBA00022741"/>
    </source>
</evidence>
<evidence type="ECO:0000256" key="1">
    <source>
        <dbReference type="ARBA" id="ARBA00004651"/>
    </source>
</evidence>
<feature type="transmembrane region" description="Helical" evidence="7">
    <location>
        <begin position="158"/>
        <end position="181"/>
    </location>
</feature>
<dbReference type="CDD" id="cd18584">
    <property type="entry name" value="ABC_6TM_AarD_CydD"/>
    <property type="match status" value="1"/>
</dbReference>
<dbReference type="PROSITE" id="PS50893">
    <property type="entry name" value="ABC_TRANSPORTER_2"/>
    <property type="match status" value="1"/>
</dbReference>
<dbReference type="GO" id="GO:0005886">
    <property type="term" value="C:plasma membrane"/>
    <property type="evidence" value="ECO:0007669"/>
    <property type="project" value="UniProtKB-SubCell"/>
</dbReference>
<comment type="caution">
    <text evidence="10">The sequence shown here is derived from an EMBL/GenBank/DDBJ whole genome shotgun (WGS) entry which is preliminary data.</text>
</comment>
<dbReference type="Gene3D" id="3.40.50.300">
    <property type="entry name" value="P-loop containing nucleotide triphosphate hydrolases"/>
    <property type="match status" value="1"/>
</dbReference>
<dbReference type="Gene3D" id="1.20.1560.10">
    <property type="entry name" value="ABC transporter type 1, transmembrane domain"/>
    <property type="match status" value="1"/>
</dbReference>
<evidence type="ECO:0000256" key="7">
    <source>
        <dbReference type="SAM" id="Phobius"/>
    </source>
</evidence>
<dbReference type="InterPro" id="IPR003593">
    <property type="entry name" value="AAA+_ATPase"/>
</dbReference>
<dbReference type="GO" id="GO:0140359">
    <property type="term" value="F:ABC-type transporter activity"/>
    <property type="evidence" value="ECO:0007669"/>
    <property type="project" value="InterPro"/>
</dbReference>
<keyword evidence="4" id="KW-0067">ATP-binding</keyword>
<dbReference type="SUPFAM" id="SSF52540">
    <property type="entry name" value="P-loop containing nucleoside triphosphate hydrolases"/>
    <property type="match status" value="1"/>
</dbReference>
<feature type="transmembrane region" description="Helical" evidence="7">
    <location>
        <begin position="20"/>
        <end position="45"/>
    </location>
</feature>
<dbReference type="Proteomes" id="UP000664209">
    <property type="component" value="Unassembled WGS sequence"/>
</dbReference>
<evidence type="ECO:0000313" key="11">
    <source>
        <dbReference type="Proteomes" id="UP000664209"/>
    </source>
</evidence>
<dbReference type="Pfam" id="PF00664">
    <property type="entry name" value="ABC_membrane"/>
    <property type="match status" value="1"/>
</dbReference>
<dbReference type="InterPro" id="IPR014216">
    <property type="entry name" value="ABC_transptr_CydD"/>
</dbReference>
<dbReference type="PANTHER" id="PTHR24221:SF590">
    <property type="entry name" value="COMPONENT LINKED WITH THE ASSEMBLY OF CYTOCHROME' TRANSPORT TRANSMEMBRANE ATP-BINDING PROTEIN ABC TRANSPORTER CYDD-RELATED"/>
    <property type="match status" value="1"/>
</dbReference>
<dbReference type="InterPro" id="IPR036640">
    <property type="entry name" value="ABC1_TM_sf"/>
</dbReference>
<dbReference type="InterPro" id="IPR039421">
    <property type="entry name" value="Type_1_exporter"/>
</dbReference>
<dbReference type="PANTHER" id="PTHR24221">
    <property type="entry name" value="ATP-BINDING CASSETTE SUB-FAMILY B"/>
    <property type="match status" value="1"/>
</dbReference>
<feature type="domain" description="ABC transporter" evidence="8">
    <location>
        <begin position="335"/>
        <end position="559"/>
    </location>
</feature>
<dbReference type="GO" id="GO:0042883">
    <property type="term" value="P:cysteine transport"/>
    <property type="evidence" value="ECO:0007669"/>
    <property type="project" value="InterPro"/>
</dbReference>
<keyword evidence="5 7" id="KW-1133">Transmembrane helix</keyword>
<dbReference type="InterPro" id="IPR003439">
    <property type="entry name" value="ABC_transporter-like_ATP-bd"/>
</dbReference>
<gene>
    <name evidence="10" type="primary">cydD</name>
    <name evidence="10" type="ORF">J4G33_02850</name>
</gene>
<accession>A0A939LQH6</accession>
<sequence length="560" mass="58760">MKPLDPRLLRRARAARHYVLLTATTGVLTAALVVAQALLLAHALAPVVTREADWPDVAGTVGWLAAVVVARTAVTAVQERYAHRAATRTVAELRAQVLTHAAALGPRWLAQGRTATVATLATRGLDDLEPYLVRYLPQLLLAATVTPAALAVVLGLDWIAAVTIALTVPLVPLFMALVGWLTQGYAQRRLATMQRLGDQVLDLLTGLPTLRALGREHGPAARVRALGDAHRRATMGTLRVAFLSGMVLELLTTLAVALVAVGVGFRLVYGHLDLTTALAVIVLAPEVYLPLRQVGAHFHASADGVAAAEQAFTILETPAPARGRLAAPDLRSATVRLEGVCVTAPDRDLLAPAGLDLALAPGTVTALAGPNGVGKSTAAAVLLGLLAPTAGRVRVAGLDLRELDPDSWWAQITWVPQRPVLTPGTVAELVDDGRQVHPHARDRASRLTGLDAVVARLGAGWGTTVGQGGYGLSLGERQRLALTRALLDPAPLVVLDEPTAHLDHEGETVVLRAVEHLRGQGRTVLLVAHRPTLLACADHVVEVRASALEGADAAPDGPPS</sequence>
<dbReference type="InterPro" id="IPR027417">
    <property type="entry name" value="P-loop_NTPase"/>
</dbReference>
<keyword evidence="6 7" id="KW-0472">Membrane</keyword>
<feature type="domain" description="ABC transmembrane type-1" evidence="9">
    <location>
        <begin position="20"/>
        <end position="303"/>
    </location>
</feature>
<dbReference type="CDD" id="cd03228">
    <property type="entry name" value="ABCC_MRP_Like"/>
    <property type="match status" value="1"/>
</dbReference>
<evidence type="ECO:0000259" key="9">
    <source>
        <dbReference type="PROSITE" id="PS50929"/>
    </source>
</evidence>
<evidence type="ECO:0000313" key="10">
    <source>
        <dbReference type="EMBL" id="MBO1750735.1"/>
    </source>
</evidence>
<dbReference type="SUPFAM" id="SSF90123">
    <property type="entry name" value="ABC transporter transmembrane region"/>
    <property type="match status" value="1"/>
</dbReference>
<dbReference type="AlphaFoldDB" id="A0A939LQH6"/>
<keyword evidence="2 7" id="KW-0812">Transmembrane</keyword>
<dbReference type="EMBL" id="JAGEMK010000001">
    <property type="protein sequence ID" value="MBO1750735.1"/>
    <property type="molecule type" value="Genomic_DNA"/>
</dbReference>
<name>A0A939LQH6_9CELL</name>
<keyword evidence="3" id="KW-0547">Nucleotide-binding</keyword>
<dbReference type="InterPro" id="IPR011527">
    <property type="entry name" value="ABC1_TM_dom"/>
</dbReference>
<evidence type="ECO:0000256" key="2">
    <source>
        <dbReference type="ARBA" id="ARBA00022692"/>
    </source>
</evidence>
<dbReference type="GO" id="GO:0016887">
    <property type="term" value="F:ATP hydrolysis activity"/>
    <property type="evidence" value="ECO:0007669"/>
    <property type="project" value="InterPro"/>
</dbReference>
<dbReference type="Pfam" id="PF00005">
    <property type="entry name" value="ABC_tran"/>
    <property type="match status" value="1"/>
</dbReference>
<evidence type="ECO:0000256" key="6">
    <source>
        <dbReference type="ARBA" id="ARBA00023136"/>
    </source>
</evidence>
<evidence type="ECO:0000256" key="5">
    <source>
        <dbReference type="ARBA" id="ARBA00022989"/>
    </source>
</evidence>
<organism evidence="10 11">
    <name type="scientific">Actinotalea soli</name>
    <dbReference type="NCBI Taxonomy" id="2819234"/>
    <lineage>
        <taxon>Bacteria</taxon>
        <taxon>Bacillati</taxon>
        <taxon>Actinomycetota</taxon>
        <taxon>Actinomycetes</taxon>
        <taxon>Micrococcales</taxon>
        <taxon>Cellulomonadaceae</taxon>
        <taxon>Actinotalea</taxon>
    </lineage>
</organism>
<dbReference type="PROSITE" id="PS50929">
    <property type="entry name" value="ABC_TM1F"/>
    <property type="match status" value="1"/>
</dbReference>